<gene>
    <name evidence="1" type="ORF">FZC75_07075</name>
</gene>
<name>A0A5D4TAU8_9BACI</name>
<dbReference type="EMBL" id="VTET01000003">
    <property type="protein sequence ID" value="TYS72830.1"/>
    <property type="molecule type" value="Genomic_DNA"/>
</dbReference>
<accession>A0A5D4TAU8</accession>
<comment type="caution">
    <text evidence="1">The sequence shown here is derived from an EMBL/GenBank/DDBJ whole genome shotgun (WGS) entry which is preliminary data.</text>
</comment>
<dbReference type="Proteomes" id="UP000324517">
    <property type="component" value="Unassembled WGS sequence"/>
</dbReference>
<organism evidence="1 2">
    <name type="scientific">Sutcliffiella horikoshii</name>
    <dbReference type="NCBI Taxonomy" id="79883"/>
    <lineage>
        <taxon>Bacteria</taxon>
        <taxon>Bacillati</taxon>
        <taxon>Bacillota</taxon>
        <taxon>Bacilli</taxon>
        <taxon>Bacillales</taxon>
        <taxon>Bacillaceae</taxon>
        <taxon>Sutcliffiella</taxon>
    </lineage>
</organism>
<protein>
    <recommendedName>
        <fullName evidence="3">Flagellar hook-length control protein-like C-terminal domain-containing protein</fullName>
    </recommendedName>
</protein>
<dbReference type="OrthoDB" id="2351076at2"/>
<sequence>MNLWQLIQSKVPESMLNKTSLDNLSLAPGRVFKAMVTEQLHGALFAIQKGAVSSKAVIQGEVKVGEEYLFQVKKDPKGLFLVPTEKIPTVPRALPIQVEAKTGGMTPARPPQTPTPLQTTQERIQAIVAQKGDNIPATTVKELVAVIERLPATEKEKAIEMLKVLAKQNGITNIPDKLQMMIGGLSDKETTIQTLTKVEASLQKITLPTPAQEKLMEVIQKMQQPQTLHTKAEALQFIRQAVTLLGLDFEKGLSDLIRQGQPFSEGKLEQLKPLLMNYLQQVATLEEKAAVTQLISKLTGFQLLSREEGNLHHIFIPIPIKMHEETKDWYVHISSKKKNEMLDPDYCRIVLMLDLPVFSSVMVDVFVQQKVVSISLHHSYPSMEKLVEKSALLLKESLSVKGFKLSAVKTEWREHEENEGVPVDFLKVILAPNEKGLDIKI</sequence>
<reference evidence="1 2" key="1">
    <citation type="submission" date="2019-08" db="EMBL/GenBank/DDBJ databases">
        <title>Bacillus genomes from the desert of Cuatro Cienegas, Coahuila.</title>
        <authorList>
            <person name="Olmedo-Alvarez G."/>
        </authorList>
    </citation>
    <scope>NUCLEOTIDE SEQUENCE [LARGE SCALE GENOMIC DNA]</scope>
    <source>
        <strain evidence="1 2">CH98b_3T</strain>
    </source>
</reference>
<dbReference type="RefSeq" id="WP_148978853.1">
    <property type="nucleotide sequence ID" value="NZ_JBNILI010000002.1"/>
</dbReference>
<proteinExistence type="predicted"/>
<evidence type="ECO:0000313" key="2">
    <source>
        <dbReference type="Proteomes" id="UP000324517"/>
    </source>
</evidence>
<evidence type="ECO:0008006" key="3">
    <source>
        <dbReference type="Google" id="ProtNLM"/>
    </source>
</evidence>
<dbReference type="AlphaFoldDB" id="A0A5D4TAU8"/>
<evidence type="ECO:0000313" key="1">
    <source>
        <dbReference type="EMBL" id="TYS72830.1"/>
    </source>
</evidence>